<gene>
    <name evidence="1" type="ORF">DARMORV10_C09P08230.1</name>
</gene>
<feature type="non-terminal residue" evidence="1">
    <location>
        <position position="1"/>
    </location>
</feature>
<dbReference type="AlphaFoldDB" id="A0A816IZF8"/>
<sequence length="76" mass="8694">MPIMTFNGLEAKKRFGFILMKNKIMVGHCLNLSPSNGNNDLSTRANAIYPLGFRRPPVTKKKKKKKKKIELDISLY</sequence>
<organism evidence="1">
    <name type="scientific">Brassica napus</name>
    <name type="common">Rape</name>
    <dbReference type="NCBI Taxonomy" id="3708"/>
    <lineage>
        <taxon>Eukaryota</taxon>
        <taxon>Viridiplantae</taxon>
        <taxon>Streptophyta</taxon>
        <taxon>Embryophyta</taxon>
        <taxon>Tracheophyta</taxon>
        <taxon>Spermatophyta</taxon>
        <taxon>Magnoliopsida</taxon>
        <taxon>eudicotyledons</taxon>
        <taxon>Gunneridae</taxon>
        <taxon>Pentapetalae</taxon>
        <taxon>rosids</taxon>
        <taxon>malvids</taxon>
        <taxon>Brassicales</taxon>
        <taxon>Brassicaceae</taxon>
        <taxon>Brassiceae</taxon>
        <taxon>Brassica</taxon>
    </lineage>
</organism>
<proteinExistence type="predicted"/>
<name>A0A816IZF8_BRANA</name>
<evidence type="ECO:0000313" key="1">
    <source>
        <dbReference type="EMBL" id="CAF1716461.1"/>
    </source>
</evidence>
<dbReference type="EMBL" id="HG994373">
    <property type="protein sequence ID" value="CAF1716461.1"/>
    <property type="molecule type" value="Genomic_DNA"/>
</dbReference>
<protein>
    <submittedName>
        <fullName evidence="1">(rape) hypothetical protein</fullName>
    </submittedName>
</protein>
<accession>A0A816IZF8</accession>
<dbReference type="Proteomes" id="UP001295469">
    <property type="component" value="Chromosome C09"/>
</dbReference>
<reference evidence="1" key="1">
    <citation type="submission" date="2021-01" db="EMBL/GenBank/DDBJ databases">
        <authorList>
            <consortium name="Genoscope - CEA"/>
            <person name="William W."/>
        </authorList>
    </citation>
    <scope>NUCLEOTIDE SEQUENCE</scope>
</reference>